<comment type="subunit">
    <text evidence="2">Homotetramer.</text>
</comment>
<dbReference type="GO" id="GO:0009295">
    <property type="term" value="C:nucleoid"/>
    <property type="evidence" value="ECO:0007669"/>
    <property type="project" value="TreeGrafter"/>
</dbReference>
<dbReference type="InterPro" id="IPR011344">
    <property type="entry name" value="ssDNA-bd"/>
</dbReference>
<dbReference type="NCBIfam" id="TIGR00621">
    <property type="entry name" value="ssb"/>
    <property type="match status" value="1"/>
</dbReference>
<dbReference type="Proteomes" id="UP000434052">
    <property type="component" value="Unassembled WGS sequence"/>
</dbReference>
<dbReference type="GO" id="GO:0003697">
    <property type="term" value="F:single-stranded DNA binding"/>
    <property type="evidence" value="ECO:0007669"/>
    <property type="project" value="UniProtKB-UniRule"/>
</dbReference>
<evidence type="ECO:0000313" key="5">
    <source>
        <dbReference type="Proteomes" id="UP000434052"/>
    </source>
</evidence>
<dbReference type="PANTHER" id="PTHR10302:SF27">
    <property type="entry name" value="SINGLE-STRANDED DNA-BINDING PROTEIN"/>
    <property type="match status" value="1"/>
</dbReference>
<comment type="caution">
    <text evidence="2">Lacks conserved residue(s) required for the propagation of feature annotation.</text>
</comment>
<reference evidence="4 5" key="1">
    <citation type="submission" date="2018-06" db="EMBL/GenBank/DDBJ databases">
        <title>Complete genome of Desulfovibrio marinus P48SEP.</title>
        <authorList>
            <person name="Crispim J.S."/>
            <person name="Vidigal P.M.P."/>
            <person name="Silva L.C.F."/>
            <person name="Araujo L.C."/>
            <person name="Laguardia C.N."/>
            <person name="Dias R.S."/>
            <person name="Sousa M.P."/>
            <person name="Paula S.O."/>
            <person name="Silva C."/>
        </authorList>
    </citation>
    <scope>NUCLEOTIDE SEQUENCE [LARGE SCALE GENOMIC DNA]</scope>
    <source>
        <strain evidence="4 5">P48SEP</strain>
    </source>
</reference>
<dbReference type="PANTHER" id="PTHR10302">
    <property type="entry name" value="SINGLE-STRANDED DNA-BINDING PROTEIN"/>
    <property type="match status" value="1"/>
</dbReference>
<dbReference type="InterPro" id="IPR000424">
    <property type="entry name" value="Primosome_PriB/ssb"/>
</dbReference>
<evidence type="ECO:0000256" key="1">
    <source>
        <dbReference type="ARBA" id="ARBA00023125"/>
    </source>
</evidence>
<dbReference type="PROSITE" id="PS50935">
    <property type="entry name" value="SSB"/>
    <property type="match status" value="1"/>
</dbReference>
<dbReference type="InterPro" id="IPR012340">
    <property type="entry name" value="NA-bd_OB-fold"/>
</dbReference>
<evidence type="ECO:0000256" key="3">
    <source>
        <dbReference type="RuleBase" id="RU000524"/>
    </source>
</evidence>
<dbReference type="HAMAP" id="MF_00984">
    <property type="entry name" value="SSB"/>
    <property type="match status" value="1"/>
</dbReference>
<dbReference type="Pfam" id="PF00436">
    <property type="entry name" value="SSB"/>
    <property type="match status" value="1"/>
</dbReference>
<sequence>MCCAASASHPRNWPGLLRRPLVSRVFIYFTPMSTAPRENGSGGIKQSRWLNWFDEQLRNYRNFASSATLFSEDCMLTLNEATVLGRLGRDPELRYTKEGTAIANLSIATEEGYKDKSGEWVGRTEWHRAVIFGRMAERTAEKCRKGDVILVKGVLETTQWVSKKSGEKHYQTQIKAFKVIHLDCTGDIDPEAARQCAPDPAADCSGNPDDVPF</sequence>
<dbReference type="GO" id="GO:0006260">
    <property type="term" value="P:DNA replication"/>
    <property type="evidence" value="ECO:0007669"/>
    <property type="project" value="InterPro"/>
</dbReference>
<dbReference type="Gene3D" id="2.40.50.140">
    <property type="entry name" value="Nucleic acid-binding proteins"/>
    <property type="match status" value="1"/>
</dbReference>
<dbReference type="SUPFAM" id="SSF50249">
    <property type="entry name" value="Nucleic acid-binding proteins"/>
    <property type="match status" value="1"/>
</dbReference>
<protein>
    <recommendedName>
        <fullName evidence="2 3">Single-stranded DNA-binding protein</fullName>
        <shortName evidence="2">SSB</shortName>
    </recommendedName>
</protein>
<keyword evidence="1 2" id="KW-0238">DNA-binding</keyword>
<dbReference type="AlphaFoldDB" id="A0A6P1ZCH8"/>
<accession>A0A6P1ZCH8</accession>
<dbReference type="CDD" id="cd04496">
    <property type="entry name" value="SSB_OBF"/>
    <property type="match status" value="1"/>
</dbReference>
<organism evidence="4 5">
    <name type="scientific">Oceanidesulfovibrio marinus</name>
    <dbReference type="NCBI Taxonomy" id="370038"/>
    <lineage>
        <taxon>Bacteria</taxon>
        <taxon>Pseudomonadati</taxon>
        <taxon>Thermodesulfobacteriota</taxon>
        <taxon>Desulfovibrionia</taxon>
        <taxon>Desulfovibrionales</taxon>
        <taxon>Desulfovibrionaceae</taxon>
        <taxon>Oceanidesulfovibrio</taxon>
    </lineage>
</organism>
<evidence type="ECO:0000256" key="2">
    <source>
        <dbReference type="HAMAP-Rule" id="MF_00984"/>
    </source>
</evidence>
<dbReference type="EMBL" id="QMIF01000017">
    <property type="protein sequence ID" value="TVM31201.1"/>
    <property type="molecule type" value="Genomic_DNA"/>
</dbReference>
<gene>
    <name evidence="4" type="ORF">DQK91_19005</name>
</gene>
<name>A0A6P1ZCH8_9BACT</name>
<dbReference type="OrthoDB" id="9809878at2"/>
<proteinExistence type="inferred from homology"/>
<comment type="caution">
    <text evidence="4">The sequence shown here is derived from an EMBL/GenBank/DDBJ whole genome shotgun (WGS) entry which is preliminary data.</text>
</comment>
<evidence type="ECO:0000313" key="4">
    <source>
        <dbReference type="EMBL" id="TVM31201.1"/>
    </source>
</evidence>